<keyword evidence="2" id="KW-1185">Reference proteome</keyword>
<proteinExistence type="predicted"/>
<organism evidence="2 3">
    <name type="scientific">Panagrellus redivivus</name>
    <name type="common">Microworm</name>
    <dbReference type="NCBI Taxonomy" id="6233"/>
    <lineage>
        <taxon>Eukaryota</taxon>
        <taxon>Metazoa</taxon>
        <taxon>Ecdysozoa</taxon>
        <taxon>Nematoda</taxon>
        <taxon>Chromadorea</taxon>
        <taxon>Rhabditida</taxon>
        <taxon>Tylenchina</taxon>
        <taxon>Panagrolaimomorpha</taxon>
        <taxon>Panagrolaimoidea</taxon>
        <taxon>Panagrolaimidae</taxon>
        <taxon>Panagrellus</taxon>
    </lineage>
</organism>
<feature type="transmembrane region" description="Helical" evidence="1">
    <location>
        <begin position="21"/>
        <end position="43"/>
    </location>
</feature>
<dbReference type="WBParaSite" id="Pan_g1617.t1">
    <property type="protein sequence ID" value="Pan_g1617.t1"/>
    <property type="gene ID" value="Pan_g1617"/>
</dbReference>
<dbReference type="AlphaFoldDB" id="A0A7E4V3H0"/>
<dbReference type="Proteomes" id="UP000492821">
    <property type="component" value="Unassembled WGS sequence"/>
</dbReference>
<evidence type="ECO:0000313" key="3">
    <source>
        <dbReference type="WBParaSite" id="Pan_g1617.t1"/>
    </source>
</evidence>
<keyword evidence="1" id="KW-1133">Transmembrane helix</keyword>
<sequence length="107" mass="11414">MAHLEHAHKPRMDEAPPPLNMIGIVAVAGALGGLLVLLVAVLICVCRQSHNVSTDAEIEIVKPRRAFARSCPEALNIHADTPGENGKTNGNVPTITITTASFRVHHL</sequence>
<name>A0A7E4V3H0_PANRE</name>
<reference evidence="3" key="2">
    <citation type="submission" date="2020-10" db="UniProtKB">
        <authorList>
            <consortium name="WormBaseParasite"/>
        </authorList>
    </citation>
    <scope>IDENTIFICATION</scope>
</reference>
<reference evidence="2" key="1">
    <citation type="journal article" date="2013" name="Genetics">
        <title>The draft genome and transcriptome of Panagrellus redivivus are shaped by the harsh demands of a free-living lifestyle.</title>
        <authorList>
            <person name="Srinivasan J."/>
            <person name="Dillman A.R."/>
            <person name="Macchietto M.G."/>
            <person name="Heikkinen L."/>
            <person name="Lakso M."/>
            <person name="Fracchia K.M."/>
            <person name="Antoshechkin I."/>
            <person name="Mortazavi A."/>
            <person name="Wong G."/>
            <person name="Sternberg P.W."/>
        </authorList>
    </citation>
    <scope>NUCLEOTIDE SEQUENCE [LARGE SCALE GENOMIC DNA]</scope>
    <source>
        <strain evidence="2">MT8872</strain>
    </source>
</reference>
<evidence type="ECO:0000313" key="2">
    <source>
        <dbReference type="Proteomes" id="UP000492821"/>
    </source>
</evidence>
<accession>A0A7E4V3H0</accession>
<evidence type="ECO:0000256" key="1">
    <source>
        <dbReference type="SAM" id="Phobius"/>
    </source>
</evidence>
<keyword evidence="1" id="KW-0812">Transmembrane</keyword>
<keyword evidence="1" id="KW-0472">Membrane</keyword>
<protein>
    <submittedName>
        <fullName evidence="3">Uncharacterized protein</fullName>
    </submittedName>
</protein>